<feature type="transmembrane region" description="Helical" evidence="9">
    <location>
        <begin position="144"/>
        <end position="166"/>
    </location>
</feature>
<evidence type="ECO:0000256" key="2">
    <source>
        <dbReference type="ARBA" id="ARBA00022553"/>
    </source>
</evidence>
<dbReference type="eggNOG" id="COG4658">
    <property type="taxonomic scope" value="Bacteria"/>
</dbReference>
<dbReference type="EMBL" id="ABIA03000004">
    <property type="protein sequence ID" value="EDQ33017.1"/>
    <property type="molecule type" value="Genomic_DNA"/>
</dbReference>
<feature type="transmembrane region" description="Helical" evidence="9">
    <location>
        <begin position="240"/>
        <end position="260"/>
    </location>
</feature>
<feature type="transmembrane region" description="Helical" evidence="9">
    <location>
        <begin position="20"/>
        <end position="39"/>
    </location>
</feature>
<dbReference type="PANTHER" id="PTHR30578:SF1">
    <property type="entry name" value="NA(+)-TRANSLOCATING NADH-QUINONE REDUCTASE SUBUNIT B"/>
    <property type="match status" value="1"/>
</dbReference>
<feature type="transmembrane region" description="Helical" evidence="9">
    <location>
        <begin position="78"/>
        <end position="103"/>
    </location>
</feature>
<reference evidence="10 11" key="2">
    <citation type="submission" date="2012-06" db="EMBL/GenBank/DDBJ databases">
        <authorList>
            <person name="Fiebig A."/>
        </authorList>
    </citation>
    <scope>NUCLEOTIDE SEQUENCE [LARGE SCALE GENOMIC DNA]</scope>
    <source>
        <strain evidence="10 11">DFL-43</strain>
    </source>
</reference>
<dbReference type="Proteomes" id="UP000004291">
    <property type="component" value="Chromosome"/>
</dbReference>
<evidence type="ECO:0000256" key="4">
    <source>
        <dbReference type="ARBA" id="ARBA00022643"/>
    </source>
</evidence>
<keyword evidence="10" id="KW-0560">Oxidoreductase</keyword>
<organism evidence="10 11">
    <name type="scientific">Hoeflea phototrophica (strain DSM 17068 / NCIMB 14078 / DFL-43)</name>
    <dbReference type="NCBI Taxonomy" id="411684"/>
    <lineage>
        <taxon>Bacteria</taxon>
        <taxon>Pseudomonadati</taxon>
        <taxon>Pseudomonadota</taxon>
        <taxon>Alphaproteobacteria</taxon>
        <taxon>Hyphomicrobiales</taxon>
        <taxon>Rhizobiaceae</taxon>
        <taxon>Hoeflea</taxon>
    </lineage>
</organism>
<keyword evidence="5 9" id="KW-0812">Transmembrane</keyword>
<keyword evidence="4" id="KW-0288">FMN</keyword>
<keyword evidence="10" id="KW-0830">Ubiquinone</keyword>
<dbReference type="GO" id="GO:0016491">
    <property type="term" value="F:oxidoreductase activity"/>
    <property type="evidence" value="ECO:0007669"/>
    <property type="project" value="UniProtKB-KW"/>
</dbReference>
<feature type="transmembrane region" description="Helical" evidence="9">
    <location>
        <begin position="45"/>
        <end position="66"/>
    </location>
</feature>
<dbReference type="Pfam" id="PF03116">
    <property type="entry name" value="NQR2_RnfD_RnfE"/>
    <property type="match status" value="2"/>
</dbReference>
<dbReference type="GO" id="GO:0005886">
    <property type="term" value="C:plasma membrane"/>
    <property type="evidence" value="ECO:0007669"/>
    <property type="project" value="TreeGrafter"/>
</dbReference>
<evidence type="ECO:0000256" key="3">
    <source>
        <dbReference type="ARBA" id="ARBA00022630"/>
    </source>
</evidence>
<accession>A9D761</accession>
<comment type="caution">
    <text evidence="10">The sequence shown here is derived from an EMBL/GenBank/DDBJ whole genome shotgun (WGS) entry which is preliminary data.</text>
</comment>
<evidence type="ECO:0000256" key="6">
    <source>
        <dbReference type="ARBA" id="ARBA00022967"/>
    </source>
</evidence>
<feature type="transmembrane region" description="Helical" evidence="9">
    <location>
        <begin position="115"/>
        <end position="132"/>
    </location>
</feature>
<dbReference type="HOGENOM" id="CLU_093057_0_0_5"/>
<proteinExistence type="predicted"/>
<evidence type="ECO:0000256" key="8">
    <source>
        <dbReference type="ARBA" id="ARBA00023136"/>
    </source>
</evidence>
<evidence type="ECO:0000256" key="5">
    <source>
        <dbReference type="ARBA" id="ARBA00022692"/>
    </source>
</evidence>
<dbReference type="GO" id="GO:0055085">
    <property type="term" value="P:transmembrane transport"/>
    <property type="evidence" value="ECO:0007669"/>
    <property type="project" value="InterPro"/>
</dbReference>
<keyword evidence="1" id="KW-0813">Transport</keyword>
<sequence length="272" mass="28218">MTGWLLDRRRRLQRPSWTPAGITLIQLIALVPPVAVTVLERGAGQLAVLIAALIVSLGWELAFALLRGRAPSWHGASVALIFAVMAPADAALWQVALAVSFGVVFGELVFGGRGYGFLSAAAAALGFFVFSFPGVQLSGAGQGLGLTVIPGALVLLVGGLVSWRVLLTAGLVVILPGLWDGGLSGSWQTCAGIAFGLVFLVGDPVVTASTNPGRWAYGILAGGLIVLFDTISGPGVSPTAIVFAALLASIFAPLIDYLVVEWNVRHRRVKNG</sequence>
<dbReference type="PANTHER" id="PTHR30578">
    <property type="entry name" value="ELECTRON TRANSPORT COMPLEX PROTEIN RNFD"/>
    <property type="match status" value="1"/>
</dbReference>
<keyword evidence="8 9" id="KW-0472">Membrane</keyword>
<keyword evidence="6" id="KW-1278">Translocase</keyword>
<evidence type="ECO:0000313" key="11">
    <source>
        <dbReference type="Proteomes" id="UP000004291"/>
    </source>
</evidence>
<keyword evidence="7 9" id="KW-1133">Transmembrane helix</keyword>
<reference evidence="10 11" key="1">
    <citation type="submission" date="2007-10" db="EMBL/GenBank/DDBJ databases">
        <authorList>
            <person name="Wagner-Dobler I."/>
            <person name="Ferriera S."/>
            <person name="Johnson J."/>
            <person name="Kravitz S."/>
            <person name="Beeson K."/>
            <person name="Sutton G."/>
            <person name="Rogers Y.-H."/>
            <person name="Friedman R."/>
            <person name="Frazier M."/>
            <person name="Venter J.C."/>
        </authorList>
    </citation>
    <scope>NUCLEOTIDE SEQUENCE [LARGE SCALE GENOMIC DNA]</scope>
    <source>
        <strain evidence="10 11">DFL-43</strain>
    </source>
</reference>
<keyword evidence="2" id="KW-0597">Phosphoprotein</keyword>
<feature type="transmembrane region" description="Helical" evidence="9">
    <location>
        <begin position="186"/>
        <end position="208"/>
    </location>
</feature>
<evidence type="ECO:0000256" key="7">
    <source>
        <dbReference type="ARBA" id="ARBA00022989"/>
    </source>
</evidence>
<protein>
    <submittedName>
        <fullName evidence="10">Na+-transporting NADH:ubiquinone oxidoreductase, subunit NqrB</fullName>
        <ecNumber evidence="10">1.6.5.-</ecNumber>
    </submittedName>
</protein>
<dbReference type="STRING" id="411684.HPDFL43_16116"/>
<evidence type="ECO:0000256" key="1">
    <source>
        <dbReference type="ARBA" id="ARBA00022448"/>
    </source>
</evidence>
<keyword evidence="11" id="KW-1185">Reference proteome</keyword>
<feature type="transmembrane region" description="Helical" evidence="9">
    <location>
        <begin position="215"/>
        <end position="234"/>
    </location>
</feature>
<gene>
    <name evidence="10" type="ORF">HPDFL43_16116</name>
</gene>
<name>A9D761_HOEPD</name>
<evidence type="ECO:0000313" key="10">
    <source>
        <dbReference type="EMBL" id="EDQ33017.1"/>
    </source>
</evidence>
<dbReference type="AlphaFoldDB" id="A9D761"/>
<dbReference type="OrthoDB" id="9776359at2"/>
<keyword evidence="3" id="KW-0285">Flavoprotein</keyword>
<dbReference type="InterPro" id="IPR004338">
    <property type="entry name" value="NqrB/RnfD"/>
</dbReference>
<dbReference type="RefSeq" id="WP_007198977.1">
    <property type="nucleotide sequence ID" value="NZ_CM002917.1"/>
</dbReference>
<dbReference type="EC" id="1.6.5.-" evidence="10"/>
<evidence type="ECO:0000256" key="9">
    <source>
        <dbReference type="SAM" id="Phobius"/>
    </source>
</evidence>